<dbReference type="InterPro" id="IPR012677">
    <property type="entry name" value="Nucleotide-bd_a/b_plait_sf"/>
</dbReference>
<dbReference type="GO" id="GO:0003729">
    <property type="term" value="F:mRNA binding"/>
    <property type="evidence" value="ECO:0007669"/>
    <property type="project" value="TreeGrafter"/>
</dbReference>
<proteinExistence type="predicted"/>
<evidence type="ECO:0000313" key="5">
    <source>
        <dbReference type="EMBL" id="KAK8923730.1"/>
    </source>
</evidence>
<dbReference type="PANTHER" id="PTHR19965:SF33">
    <property type="entry name" value="THO COMPLEX SUBUNIT 4D"/>
    <property type="match status" value="1"/>
</dbReference>
<feature type="region of interest" description="Disordered" evidence="3">
    <location>
        <begin position="211"/>
        <end position="248"/>
    </location>
</feature>
<feature type="compositionally biased region" description="Basic residues" evidence="3">
    <location>
        <begin position="233"/>
        <end position="247"/>
    </location>
</feature>
<dbReference type="EMBL" id="JBBWWQ010000017">
    <property type="protein sequence ID" value="KAK8923730.1"/>
    <property type="molecule type" value="Genomic_DNA"/>
</dbReference>
<evidence type="ECO:0000259" key="4">
    <source>
        <dbReference type="PROSITE" id="PS50102"/>
    </source>
</evidence>
<dbReference type="AlphaFoldDB" id="A0AAP0B1F2"/>
<dbReference type="Pfam" id="PF13865">
    <property type="entry name" value="FoP_duplication"/>
    <property type="match status" value="1"/>
</dbReference>
<dbReference type="Gene3D" id="3.30.70.330">
    <property type="match status" value="1"/>
</dbReference>
<dbReference type="Proteomes" id="UP001418222">
    <property type="component" value="Unassembled WGS sequence"/>
</dbReference>
<evidence type="ECO:0000313" key="6">
    <source>
        <dbReference type="Proteomes" id="UP001418222"/>
    </source>
</evidence>
<dbReference type="InterPro" id="IPR025715">
    <property type="entry name" value="FoP_C"/>
</dbReference>
<feature type="compositionally biased region" description="Low complexity" evidence="3">
    <location>
        <begin position="217"/>
        <end position="232"/>
    </location>
</feature>
<protein>
    <submittedName>
        <fullName evidence="5">Nuclear cap-binding protein subunit 2</fullName>
    </submittedName>
</protein>
<evidence type="ECO:0000256" key="3">
    <source>
        <dbReference type="SAM" id="MobiDB-lite"/>
    </source>
</evidence>
<dbReference type="SUPFAM" id="SSF54928">
    <property type="entry name" value="RNA-binding domain, RBD"/>
    <property type="match status" value="1"/>
</dbReference>
<feature type="domain" description="RRM" evidence="4">
    <location>
        <begin position="91"/>
        <end position="168"/>
    </location>
</feature>
<gene>
    <name evidence="5" type="primary">CBP20</name>
    <name evidence="5" type="ORF">KSP39_PZI019561</name>
</gene>
<dbReference type="PANTHER" id="PTHR19965">
    <property type="entry name" value="RNA AND EXPORT FACTOR BINDING PROTEIN"/>
    <property type="match status" value="1"/>
</dbReference>
<organism evidence="5 6">
    <name type="scientific">Platanthera zijinensis</name>
    <dbReference type="NCBI Taxonomy" id="2320716"/>
    <lineage>
        <taxon>Eukaryota</taxon>
        <taxon>Viridiplantae</taxon>
        <taxon>Streptophyta</taxon>
        <taxon>Embryophyta</taxon>
        <taxon>Tracheophyta</taxon>
        <taxon>Spermatophyta</taxon>
        <taxon>Magnoliopsida</taxon>
        <taxon>Liliopsida</taxon>
        <taxon>Asparagales</taxon>
        <taxon>Orchidaceae</taxon>
        <taxon>Orchidoideae</taxon>
        <taxon>Orchideae</taxon>
        <taxon>Orchidinae</taxon>
        <taxon>Platanthera</taxon>
    </lineage>
</organism>
<dbReference type="SMART" id="SM01218">
    <property type="entry name" value="FoP_duplication"/>
    <property type="match status" value="1"/>
</dbReference>
<keyword evidence="1 2" id="KW-0694">RNA-binding</keyword>
<dbReference type="PROSITE" id="PS50102">
    <property type="entry name" value="RRM"/>
    <property type="match status" value="1"/>
</dbReference>
<evidence type="ECO:0000256" key="2">
    <source>
        <dbReference type="PROSITE-ProRule" id="PRU00176"/>
    </source>
</evidence>
<evidence type="ECO:0000256" key="1">
    <source>
        <dbReference type="ARBA" id="ARBA00022884"/>
    </source>
</evidence>
<dbReference type="Pfam" id="PF00076">
    <property type="entry name" value="RRM_1"/>
    <property type="match status" value="1"/>
</dbReference>
<feature type="region of interest" description="Disordered" evidence="3">
    <location>
        <begin position="1"/>
        <end position="24"/>
    </location>
</feature>
<dbReference type="GO" id="GO:0005634">
    <property type="term" value="C:nucleus"/>
    <property type="evidence" value="ECO:0007669"/>
    <property type="project" value="TreeGrafter"/>
</dbReference>
<dbReference type="InterPro" id="IPR000504">
    <property type="entry name" value="RRM_dom"/>
</dbReference>
<accession>A0AAP0B1F2</accession>
<dbReference type="GO" id="GO:0006406">
    <property type="term" value="P:mRNA export from nucleus"/>
    <property type="evidence" value="ECO:0007669"/>
    <property type="project" value="TreeGrafter"/>
</dbReference>
<name>A0AAP0B1F2_9ASPA</name>
<keyword evidence="6" id="KW-1185">Reference proteome</keyword>
<comment type="caution">
    <text evidence="5">The sequence shown here is derived from an EMBL/GenBank/DDBJ whole genome shotgun (WGS) entry which is preliminary data.</text>
</comment>
<dbReference type="InterPro" id="IPR035979">
    <property type="entry name" value="RBD_domain_sf"/>
</dbReference>
<reference evidence="5 6" key="1">
    <citation type="journal article" date="2022" name="Nat. Plants">
        <title>Genomes of leafy and leafless Platanthera orchids illuminate the evolution of mycoheterotrophy.</title>
        <authorList>
            <person name="Li M.H."/>
            <person name="Liu K.W."/>
            <person name="Li Z."/>
            <person name="Lu H.C."/>
            <person name="Ye Q.L."/>
            <person name="Zhang D."/>
            <person name="Wang J.Y."/>
            <person name="Li Y.F."/>
            <person name="Zhong Z.M."/>
            <person name="Liu X."/>
            <person name="Yu X."/>
            <person name="Liu D.K."/>
            <person name="Tu X.D."/>
            <person name="Liu B."/>
            <person name="Hao Y."/>
            <person name="Liao X.Y."/>
            <person name="Jiang Y.T."/>
            <person name="Sun W.H."/>
            <person name="Chen J."/>
            <person name="Chen Y.Q."/>
            <person name="Ai Y."/>
            <person name="Zhai J.W."/>
            <person name="Wu S.S."/>
            <person name="Zhou Z."/>
            <person name="Hsiao Y.Y."/>
            <person name="Wu W.L."/>
            <person name="Chen Y.Y."/>
            <person name="Lin Y.F."/>
            <person name="Hsu J.L."/>
            <person name="Li C.Y."/>
            <person name="Wang Z.W."/>
            <person name="Zhao X."/>
            <person name="Zhong W.Y."/>
            <person name="Ma X.K."/>
            <person name="Ma L."/>
            <person name="Huang J."/>
            <person name="Chen G.Z."/>
            <person name="Huang M.Z."/>
            <person name="Huang L."/>
            <person name="Peng D.H."/>
            <person name="Luo Y.B."/>
            <person name="Zou S.Q."/>
            <person name="Chen S.P."/>
            <person name="Lan S."/>
            <person name="Tsai W.C."/>
            <person name="Van de Peer Y."/>
            <person name="Liu Z.J."/>
        </authorList>
    </citation>
    <scope>NUCLEOTIDE SEQUENCE [LARGE SCALE GENOMIC DNA]</scope>
    <source>
        <strain evidence="5">Lor287</strain>
    </source>
</reference>
<sequence length="274" mass="29586">MSLDAVTMRKISNERGRGQGQGRARGWVRGVGGSFVGRGVRMLREGPLRVNHTSPFKIAKSFSSAKDILWSRDLFADSLIASGLTRAEGGTKLYISNLDYGVTNEDIKELFSEVGDLKRSTTHYDMNGRPSGSAEVVYTRRSDAIAAVKRYNNVQLDGKPMKIEIIGNNLGLLGSPRVNVVGVANGRGKRTVVMTPEFGQGVAGSFRQLPGRGRGRGQAASAVRAARGPNLRGRGRGGTRGRGRARGVRQLGVKTAEDLDKELEKYHAEAMNTS</sequence>
<dbReference type="InterPro" id="IPR051229">
    <property type="entry name" value="ALYREF_mRNA_export"/>
</dbReference>
<dbReference type="CDD" id="cd12680">
    <property type="entry name" value="RRM_THOC4"/>
    <property type="match status" value="1"/>
</dbReference>
<dbReference type="SMART" id="SM00360">
    <property type="entry name" value="RRM"/>
    <property type="match status" value="1"/>
</dbReference>